<dbReference type="PROSITE" id="PS50209">
    <property type="entry name" value="CARD"/>
    <property type="match status" value="1"/>
</dbReference>
<dbReference type="Pfam" id="PF07714">
    <property type="entry name" value="PK_Tyr_Ser-Thr"/>
    <property type="match status" value="1"/>
</dbReference>
<evidence type="ECO:0000259" key="2">
    <source>
        <dbReference type="PROSITE" id="PS50209"/>
    </source>
</evidence>
<reference evidence="3" key="1">
    <citation type="submission" date="2025-08" db="UniProtKB">
        <authorList>
            <consortium name="Ensembl"/>
        </authorList>
    </citation>
    <scope>IDENTIFICATION</scope>
</reference>
<dbReference type="PROSITE" id="PS00108">
    <property type="entry name" value="PROTEIN_KINASE_ST"/>
    <property type="match status" value="1"/>
</dbReference>
<accession>A0A668TDJ3</accession>
<reference evidence="3" key="2">
    <citation type="submission" date="2025-09" db="UniProtKB">
        <authorList>
            <consortium name="Ensembl"/>
        </authorList>
    </citation>
    <scope>IDENTIFICATION</scope>
</reference>
<dbReference type="Ensembl" id="ENSOABT00000025129.2">
    <property type="protein sequence ID" value="ENSOABP00000024417.1"/>
    <property type="gene ID" value="ENSOABG00000011670.2"/>
</dbReference>
<dbReference type="GO" id="GO:0042981">
    <property type="term" value="P:regulation of apoptotic process"/>
    <property type="evidence" value="ECO:0007669"/>
    <property type="project" value="InterPro"/>
</dbReference>
<dbReference type="OMA" id="NDSLEEW"/>
<evidence type="ECO:0008006" key="5">
    <source>
        <dbReference type="Google" id="ProtNLM"/>
    </source>
</evidence>
<dbReference type="Pfam" id="PF00619">
    <property type="entry name" value="CARD"/>
    <property type="match status" value="1"/>
</dbReference>
<dbReference type="PANTHER" id="PTHR44329:SF297">
    <property type="entry name" value="RECEPTOR-INTERACTING SERINE_THREONINE-PROTEIN KINASE 3"/>
    <property type="match status" value="1"/>
</dbReference>
<evidence type="ECO:0000313" key="3">
    <source>
        <dbReference type="Ensembl" id="ENSOABP00000024417.1"/>
    </source>
</evidence>
<organism evidence="3 4">
    <name type="scientific">Oreochromis aureus</name>
    <name type="common">Israeli tilapia</name>
    <name type="synonym">Chromis aureus</name>
    <dbReference type="NCBI Taxonomy" id="47969"/>
    <lineage>
        <taxon>Eukaryota</taxon>
        <taxon>Metazoa</taxon>
        <taxon>Chordata</taxon>
        <taxon>Craniata</taxon>
        <taxon>Vertebrata</taxon>
        <taxon>Euteleostomi</taxon>
        <taxon>Actinopterygii</taxon>
        <taxon>Neopterygii</taxon>
        <taxon>Teleostei</taxon>
        <taxon>Neoteleostei</taxon>
        <taxon>Acanthomorphata</taxon>
        <taxon>Ovalentaria</taxon>
        <taxon>Cichlomorphae</taxon>
        <taxon>Cichliformes</taxon>
        <taxon>Cichlidae</taxon>
        <taxon>African cichlids</taxon>
        <taxon>Pseudocrenilabrinae</taxon>
        <taxon>Oreochromini</taxon>
        <taxon>Oreochromis</taxon>
    </lineage>
</organism>
<proteinExistence type="predicted"/>
<dbReference type="InterPro" id="IPR051681">
    <property type="entry name" value="Ser/Thr_Kinases-Pseudokinases"/>
</dbReference>
<dbReference type="InterPro" id="IPR008271">
    <property type="entry name" value="Ser/Thr_kinase_AS"/>
</dbReference>
<dbReference type="InterPro" id="IPR000719">
    <property type="entry name" value="Prot_kinase_dom"/>
</dbReference>
<dbReference type="SUPFAM" id="SSF47986">
    <property type="entry name" value="DEATH domain"/>
    <property type="match status" value="1"/>
</dbReference>
<gene>
    <name evidence="3" type="primary">RIPK3</name>
</gene>
<sequence>MELQRPDMESVGNESLENWQLIDSGGFGQVFKTRHKKWRCDVAIKLLQHAAGDTELCKEANHMAKVSLHSSVLRLYGIYRGCPPNGGRDIQLGIVMELMDRGSVQTLLETLSGPPPWPLAFRLAYEIAQGMNFLHEKNILHHDLKPSNVLLDDDLHAKLADFGLSRVSTSVLMSSKEMSTVKGGTYQYMPPESFDLSYKPVRKFDIYSYGILLWSIICGKKPFPDATQALLALKIPMGDRPPCDGIDQTKAEGLKELVGLMKRCWDGNPSKRPDFGECDEITKDVFSKHRAGIHDAVGQVKKKLDSQHGNQYPDTCGPPGVNQEMPGRFFGQSESNDNVDARTEMQNMQLGHQHFNTSSPPGFTAEIAGPPASNDTVDIPLQNMHLGHQHSNMSSPSGFTAEIPGPAASNDTVDIPLQNNVSSSARNLTENEKAKFVDKNRAKLIQEVSEVLAIAEELGNLVHSEAYSKIEATTTSQEKMRVLFQRTLRSGGVKAKAAFFDALNNHHPELVERLGG</sequence>
<dbReference type="PROSITE" id="PS50011">
    <property type="entry name" value="PROTEIN_KINASE_DOM"/>
    <property type="match status" value="1"/>
</dbReference>
<dbReference type="SUPFAM" id="SSF56112">
    <property type="entry name" value="Protein kinase-like (PK-like)"/>
    <property type="match status" value="1"/>
</dbReference>
<dbReference type="GO" id="GO:0005524">
    <property type="term" value="F:ATP binding"/>
    <property type="evidence" value="ECO:0007669"/>
    <property type="project" value="InterPro"/>
</dbReference>
<dbReference type="Gene3D" id="1.10.510.10">
    <property type="entry name" value="Transferase(Phosphotransferase) domain 1"/>
    <property type="match status" value="1"/>
</dbReference>
<dbReference type="GO" id="GO:0031349">
    <property type="term" value="P:positive regulation of defense response"/>
    <property type="evidence" value="ECO:0007669"/>
    <property type="project" value="UniProtKB-ARBA"/>
</dbReference>
<dbReference type="GO" id="GO:0004706">
    <property type="term" value="F:JUN kinase kinase kinase activity"/>
    <property type="evidence" value="ECO:0007669"/>
    <property type="project" value="TreeGrafter"/>
</dbReference>
<dbReference type="SMART" id="SM00220">
    <property type="entry name" value="S_TKc"/>
    <property type="match status" value="1"/>
</dbReference>
<feature type="domain" description="Protein kinase" evidence="1">
    <location>
        <begin position="16"/>
        <end position="286"/>
    </location>
</feature>
<dbReference type="InterPro" id="IPR011029">
    <property type="entry name" value="DEATH-like_dom_sf"/>
</dbReference>
<name>A0A668TDJ3_OREAU</name>
<dbReference type="GO" id="GO:0009893">
    <property type="term" value="P:positive regulation of metabolic process"/>
    <property type="evidence" value="ECO:0007669"/>
    <property type="project" value="UniProtKB-ARBA"/>
</dbReference>
<evidence type="ECO:0000313" key="4">
    <source>
        <dbReference type="Proteomes" id="UP000472276"/>
    </source>
</evidence>
<dbReference type="GO" id="GO:0043123">
    <property type="term" value="P:positive regulation of canonical NF-kappaB signal transduction"/>
    <property type="evidence" value="ECO:0007669"/>
    <property type="project" value="UniProtKB-ARBA"/>
</dbReference>
<keyword evidence="4" id="KW-1185">Reference proteome</keyword>
<evidence type="ECO:0000259" key="1">
    <source>
        <dbReference type="PROSITE" id="PS50011"/>
    </source>
</evidence>
<dbReference type="InterPro" id="IPR001315">
    <property type="entry name" value="CARD"/>
</dbReference>
<dbReference type="InterPro" id="IPR001245">
    <property type="entry name" value="Ser-Thr/Tyr_kinase_cat_dom"/>
</dbReference>
<dbReference type="AlphaFoldDB" id="A0A668TDJ3"/>
<dbReference type="InterPro" id="IPR011009">
    <property type="entry name" value="Kinase-like_dom_sf"/>
</dbReference>
<protein>
    <recommendedName>
        <fullName evidence="5">Receptor-interacting serine-threonine kinase 3</fullName>
    </recommendedName>
</protein>
<dbReference type="PANTHER" id="PTHR44329">
    <property type="entry name" value="SERINE/THREONINE-PROTEIN KINASE TNNI3K-RELATED"/>
    <property type="match status" value="1"/>
</dbReference>
<dbReference type="Gene3D" id="1.10.533.10">
    <property type="entry name" value="Death Domain, Fas"/>
    <property type="match status" value="1"/>
</dbReference>
<feature type="domain" description="CARD" evidence="2">
    <location>
        <begin position="429"/>
        <end position="516"/>
    </location>
</feature>
<dbReference type="Proteomes" id="UP000472276">
    <property type="component" value="Unassembled WGS sequence"/>
</dbReference>